<comment type="caution">
    <text evidence="2">The sequence shown here is derived from an EMBL/GenBank/DDBJ whole genome shotgun (WGS) entry which is preliminary data.</text>
</comment>
<reference evidence="2 3" key="1">
    <citation type="submission" date="2019-05" db="EMBL/GenBank/DDBJ databases">
        <title>Another draft genome of Portunus trituberculatus and its Hox gene families provides insights of decapod evolution.</title>
        <authorList>
            <person name="Jeong J.-H."/>
            <person name="Song I."/>
            <person name="Kim S."/>
            <person name="Choi T."/>
            <person name="Kim D."/>
            <person name="Ryu S."/>
            <person name="Kim W."/>
        </authorList>
    </citation>
    <scope>NUCLEOTIDE SEQUENCE [LARGE SCALE GENOMIC DNA]</scope>
    <source>
        <tissue evidence="2">Muscle</tissue>
    </source>
</reference>
<feature type="region of interest" description="Disordered" evidence="1">
    <location>
        <begin position="1"/>
        <end position="25"/>
    </location>
</feature>
<proteinExistence type="predicted"/>
<protein>
    <submittedName>
        <fullName evidence="2">Uncharacterized protein</fullName>
    </submittedName>
</protein>
<sequence>MFSAGSTGFRSSFLSRDSPLMPSSGQRGVQLAQEVECGNGTVTAAPVCLKVSALAHGTLITLQMKVNY</sequence>
<evidence type="ECO:0000256" key="1">
    <source>
        <dbReference type="SAM" id="MobiDB-lite"/>
    </source>
</evidence>
<name>A0A5B7DUJ1_PORTR</name>
<dbReference type="AlphaFoldDB" id="A0A5B7DUJ1"/>
<evidence type="ECO:0000313" key="3">
    <source>
        <dbReference type="Proteomes" id="UP000324222"/>
    </source>
</evidence>
<dbReference type="Proteomes" id="UP000324222">
    <property type="component" value="Unassembled WGS sequence"/>
</dbReference>
<evidence type="ECO:0000313" key="2">
    <source>
        <dbReference type="EMBL" id="MPC24623.1"/>
    </source>
</evidence>
<keyword evidence="3" id="KW-1185">Reference proteome</keyword>
<dbReference type="EMBL" id="VSRR010001352">
    <property type="protein sequence ID" value="MPC24623.1"/>
    <property type="molecule type" value="Genomic_DNA"/>
</dbReference>
<gene>
    <name evidence="2" type="ORF">E2C01_017710</name>
</gene>
<accession>A0A5B7DUJ1</accession>
<organism evidence="2 3">
    <name type="scientific">Portunus trituberculatus</name>
    <name type="common">Swimming crab</name>
    <name type="synonym">Neptunus trituberculatus</name>
    <dbReference type="NCBI Taxonomy" id="210409"/>
    <lineage>
        <taxon>Eukaryota</taxon>
        <taxon>Metazoa</taxon>
        <taxon>Ecdysozoa</taxon>
        <taxon>Arthropoda</taxon>
        <taxon>Crustacea</taxon>
        <taxon>Multicrustacea</taxon>
        <taxon>Malacostraca</taxon>
        <taxon>Eumalacostraca</taxon>
        <taxon>Eucarida</taxon>
        <taxon>Decapoda</taxon>
        <taxon>Pleocyemata</taxon>
        <taxon>Brachyura</taxon>
        <taxon>Eubrachyura</taxon>
        <taxon>Portunoidea</taxon>
        <taxon>Portunidae</taxon>
        <taxon>Portuninae</taxon>
        <taxon>Portunus</taxon>
    </lineage>
</organism>